<gene>
    <name evidence="4" type="ORF">ACFO5Q_05885</name>
</gene>
<dbReference type="Gene3D" id="3.40.309.10">
    <property type="entry name" value="Aldehyde Dehydrogenase, Chain A, domain 2"/>
    <property type="match status" value="1"/>
</dbReference>
<dbReference type="InterPro" id="IPR016162">
    <property type="entry name" value="Ald_DH_N"/>
</dbReference>
<dbReference type="PANTHER" id="PTHR42804:SF1">
    <property type="entry name" value="ALDEHYDE DEHYDROGENASE-RELATED"/>
    <property type="match status" value="1"/>
</dbReference>
<comment type="caution">
    <text evidence="4">The sequence shown here is derived from an EMBL/GenBank/DDBJ whole genome shotgun (WGS) entry which is preliminary data.</text>
</comment>
<evidence type="ECO:0000256" key="2">
    <source>
        <dbReference type="ARBA" id="ARBA00023002"/>
    </source>
</evidence>
<dbReference type="EMBL" id="JBHSCR010000003">
    <property type="protein sequence ID" value="MFC4347369.1"/>
    <property type="molecule type" value="Genomic_DNA"/>
</dbReference>
<reference evidence="5" key="1">
    <citation type="journal article" date="2019" name="Int. J. Syst. Evol. Microbiol.">
        <title>The Global Catalogue of Microorganisms (GCM) 10K type strain sequencing project: providing services to taxonomists for standard genome sequencing and annotation.</title>
        <authorList>
            <consortium name="The Broad Institute Genomics Platform"/>
            <consortium name="The Broad Institute Genome Sequencing Center for Infectious Disease"/>
            <person name="Wu L."/>
            <person name="Ma J."/>
        </authorList>
    </citation>
    <scope>NUCLEOTIDE SEQUENCE [LARGE SCALE GENOMIC DNA]</scope>
    <source>
        <strain evidence="5">CGMCC 1.15304</strain>
    </source>
</reference>
<dbReference type="Pfam" id="PF00171">
    <property type="entry name" value="Aldedh"/>
    <property type="match status" value="1"/>
</dbReference>
<evidence type="ECO:0000256" key="1">
    <source>
        <dbReference type="ARBA" id="ARBA00009986"/>
    </source>
</evidence>
<name>A0ABV8U955_9PROT</name>
<evidence type="ECO:0000313" key="5">
    <source>
        <dbReference type="Proteomes" id="UP001595776"/>
    </source>
</evidence>
<protein>
    <submittedName>
        <fullName evidence="4">Aldehyde dehydrogenase family protein</fullName>
    </submittedName>
</protein>
<dbReference type="Gene3D" id="3.40.605.10">
    <property type="entry name" value="Aldehyde Dehydrogenase, Chain A, domain 1"/>
    <property type="match status" value="1"/>
</dbReference>
<dbReference type="InterPro" id="IPR015590">
    <property type="entry name" value="Aldehyde_DH_dom"/>
</dbReference>
<dbReference type="InterPro" id="IPR016163">
    <property type="entry name" value="Ald_DH_C"/>
</dbReference>
<keyword evidence="5" id="KW-1185">Reference proteome</keyword>
<dbReference type="Proteomes" id="UP001595776">
    <property type="component" value="Unassembled WGS sequence"/>
</dbReference>
<feature type="domain" description="Aldehyde dehydrogenase" evidence="3">
    <location>
        <begin position="13"/>
        <end position="470"/>
    </location>
</feature>
<keyword evidence="2" id="KW-0560">Oxidoreductase</keyword>
<comment type="similarity">
    <text evidence="1">Belongs to the aldehyde dehydrogenase family.</text>
</comment>
<proteinExistence type="inferred from homology"/>
<organism evidence="4 5">
    <name type="scientific">Kordiimonas lipolytica</name>
    <dbReference type="NCBI Taxonomy" id="1662421"/>
    <lineage>
        <taxon>Bacteria</taxon>
        <taxon>Pseudomonadati</taxon>
        <taxon>Pseudomonadota</taxon>
        <taxon>Alphaproteobacteria</taxon>
        <taxon>Kordiimonadales</taxon>
        <taxon>Kordiimonadaceae</taxon>
        <taxon>Kordiimonas</taxon>
    </lineage>
</organism>
<dbReference type="PANTHER" id="PTHR42804">
    <property type="entry name" value="ALDEHYDE DEHYDROGENASE"/>
    <property type="match status" value="1"/>
</dbReference>
<evidence type="ECO:0000259" key="3">
    <source>
        <dbReference type="Pfam" id="PF00171"/>
    </source>
</evidence>
<accession>A0ABV8U955</accession>
<dbReference type="SUPFAM" id="SSF53720">
    <property type="entry name" value="ALDH-like"/>
    <property type="match status" value="1"/>
</dbReference>
<dbReference type="InterPro" id="IPR016161">
    <property type="entry name" value="Ald_DH/histidinol_DH"/>
</dbReference>
<dbReference type="RefSeq" id="WP_068152842.1">
    <property type="nucleotide sequence ID" value="NZ_JBHSCR010000003.1"/>
</dbReference>
<dbReference type="CDD" id="cd07138">
    <property type="entry name" value="ALDH_CddD_SSP0762"/>
    <property type="match status" value="1"/>
</dbReference>
<sequence length="475" mass="50888">MRQLYKHYIGGQWVEPTEFGTRDLINPATAKKSGEMILGNAADVDKAVAAAREAFESFAFSSREERLELLNAIIAEYKKRMADMAEVITLEMGAPKTLAERAHAPSGLGHLMTAARVLENYEFHEDRGPTRIAKEPIGVVGMITPWNWPINQITCKVAPAIATGCTMVLKPSEVAPYSAQLFTEIMDAAGVPKGVYNLVYGEGPSVGEAMSAHPGIDMMSVTGSTRMGAAVQAASAPTIKRVAQELGGKSANIILDDANLEEVVARETLSAMRNTGQTCTLLSRMLVPKDRMDEAAAIAHQAASSVVTGDPTKEETTMGPIAHGQQFEKVGVMMQEAIDEGARLVVGGPGRPEGCEEGFFVKPTVFADVTPDMMIAREEVFGPVLSIIGYDTEEDAIRIANDSIYGLSGAVYSADVERARKVAARMRTGMVYINGAAGDISAPFGGYKQSGNGREWGDHAFADFLEVKSILGYNA</sequence>
<evidence type="ECO:0000313" key="4">
    <source>
        <dbReference type="EMBL" id="MFC4347369.1"/>
    </source>
</evidence>